<dbReference type="Gene3D" id="3.30.830.10">
    <property type="entry name" value="Metalloenzyme, LuxS/M16 peptidase-like"/>
    <property type="match status" value="2"/>
</dbReference>
<name>A0AAN8J6F1_PATCE</name>
<organism evidence="6 7">
    <name type="scientific">Patella caerulea</name>
    <name type="common">Rayed Mediterranean limpet</name>
    <dbReference type="NCBI Taxonomy" id="87958"/>
    <lineage>
        <taxon>Eukaryota</taxon>
        <taxon>Metazoa</taxon>
        <taxon>Spiralia</taxon>
        <taxon>Lophotrochozoa</taxon>
        <taxon>Mollusca</taxon>
        <taxon>Gastropoda</taxon>
        <taxon>Patellogastropoda</taxon>
        <taxon>Patelloidea</taxon>
        <taxon>Patellidae</taxon>
        <taxon>Patella</taxon>
    </lineage>
</organism>
<feature type="domain" description="Peptidase M16 C-terminal" evidence="5">
    <location>
        <begin position="203"/>
        <end position="381"/>
    </location>
</feature>
<accession>A0AAN8J6F1</accession>
<sequence length="458" mass="49306">MASRVSRGIARTIKGPRFANQFASQAAARQADDSSLVNQPPKLTKLPSGVIVASVENNSPISRVAVAVNAGSRFEDADNLGITHCLRVAAGLTTANSTSFGIARSIQQEGAQLTCTTSREYIYYTVDCIRDNVDSTIKFLRDITTAPVFKKWEVAKLAEKLEVDLAAFYQQHAARSFDLLHQAAFRSTLGRSLYTPEVTLGRISSDQLLNYVQTHYTNGRVAIVGVGIDHDQLVDEANKFNYFPAGPVAAEKATYGGGEIRINTGSGLTAASVAVEGPSLAAKDLLHAGVLQYVMGSGPFIKYSNDSLVPRLGQSVAQATTEPFSVSCFNANYTDAGLFGFTAISQGTAIEKVLKAAFSQFASVTKGGITDQEVARAKKQLKTSLYFYLESGDNLLTDLAEQALGHQQIVNPEEIAKQIDAITTNDVVNIAKRIINSRPSMAVVGDTARTPYIDDLYR</sequence>
<dbReference type="FunFam" id="3.30.830.10:FF:000039">
    <property type="entry name" value="Ubiquinol-cytochrome c reductase core subunit 2"/>
    <property type="match status" value="1"/>
</dbReference>
<proteinExistence type="predicted"/>
<reference evidence="6 7" key="1">
    <citation type="submission" date="2024-01" db="EMBL/GenBank/DDBJ databases">
        <title>The genome of the rayed Mediterranean limpet Patella caerulea (Linnaeus, 1758).</title>
        <authorList>
            <person name="Anh-Thu Weber A."/>
            <person name="Halstead-Nussloch G."/>
        </authorList>
    </citation>
    <scope>NUCLEOTIDE SEQUENCE [LARGE SCALE GENOMIC DNA]</scope>
    <source>
        <strain evidence="6">AATW-2023a</strain>
        <tissue evidence="6">Whole specimen</tissue>
    </source>
</reference>
<protein>
    <recommendedName>
        <fullName evidence="8">Cytochrome b-c1 complex subunit 2, mitochondrial</fullName>
    </recommendedName>
</protein>
<evidence type="ECO:0000313" key="7">
    <source>
        <dbReference type="Proteomes" id="UP001347796"/>
    </source>
</evidence>
<comment type="caution">
    <text evidence="6">The sequence shown here is derived from an EMBL/GenBank/DDBJ whole genome shotgun (WGS) entry which is preliminary data.</text>
</comment>
<dbReference type="GO" id="GO:0046872">
    <property type="term" value="F:metal ion binding"/>
    <property type="evidence" value="ECO:0007669"/>
    <property type="project" value="InterPro"/>
</dbReference>
<dbReference type="InterPro" id="IPR050361">
    <property type="entry name" value="MPP/UQCRC_Complex"/>
</dbReference>
<dbReference type="InterPro" id="IPR011249">
    <property type="entry name" value="Metalloenz_LuxS/M16"/>
</dbReference>
<keyword evidence="2" id="KW-0809">Transit peptide</keyword>
<dbReference type="Proteomes" id="UP001347796">
    <property type="component" value="Unassembled WGS sequence"/>
</dbReference>
<evidence type="ECO:0000259" key="4">
    <source>
        <dbReference type="Pfam" id="PF00675"/>
    </source>
</evidence>
<dbReference type="FunFam" id="3.30.830.10:FF:000021">
    <property type="entry name" value="Cytochrome b-c1 complex subunit 2"/>
    <property type="match status" value="1"/>
</dbReference>
<dbReference type="AlphaFoldDB" id="A0AAN8J6F1"/>
<dbReference type="Pfam" id="PF05193">
    <property type="entry name" value="Peptidase_M16_C"/>
    <property type="match status" value="1"/>
</dbReference>
<dbReference type="EMBL" id="JAZGQO010000014">
    <property type="protein sequence ID" value="KAK6171136.1"/>
    <property type="molecule type" value="Genomic_DNA"/>
</dbReference>
<evidence type="ECO:0000256" key="1">
    <source>
        <dbReference type="ARBA" id="ARBA00004173"/>
    </source>
</evidence>
<comment type="subcellular location">
    <subcellularLocation>
        <location evidence="1">Mitochondrion</location>
    </subcellularLocation>
</comment>
<dbReference type="PANTHER" id="PTHR11851">
    <property type="entry name" value="METALLOPROTEASE"/>
    <property type="match status" value="1"/>
</dbReference>
<evidence type="ECO:0000256" key="2">
    <source>
        <dbReference type="ARBA" id="ARBA00022946"/>
    </source>
</evidence>
<keyword evidence="7" id="KW-1185">Reference proteome</keyword>
<evidence type="ECO:0000259" key="5">
    <source>
        <dbReference type="Pfam" id="PF05193"/>
    </source>
</evidence>
<evidence type="ECO:0000256" key="3">
    <source>
        <dbReference type="ARBA" id="ARBA00023128"/>
    </source>
</evidence>
<dbReference type="InterPro" id="IPR007863">
    <property type="entry name" value="Peptidase_M16_C"/>
</dbReference>
<keyword evidence="3" id="KW-0496">Mitochondrion</keyword>
<dbReference type="PANTHER" id="PTHR11851:SF226">
    <property type="entry name" value="CYTOCHROME B-C1 COMPLEX SUBUNIT 2, MITOCHONDRIAL"/>
    <property type="match status" value="1"/>
</dbReference>
<gene>
    <name evidence="6" type="ORF">SNE40_019391</name>
</gene>
<dbReference type="GO" id="GO:0005739">
    <property type="term" value="C:mitochondrion"/>
    <property type="evidence" value="ECO:0007669"/>
    <property type="project" value="UniProtKB-SubCell"/>
</dbReference>
<dbReference type="SUPFAM" id="SSF63411">
    <property type="entry name" value="LuxS/MPP-like metallohydrolase"/>
    <property type="match status" value="2"/>
</dbReference>
<dbReference type="GO" id="GO:0016020">
    <property type="term" value="C:membrane"/>
    <property type="evidence" value="ECO:0007669"/>
    <property type="project" value="UniProtKB-ARBA"/>
</dbReference>
<dbReference type="Pfam" id="PF00675">
    <property type="entry name" value="Peptidase_M16"/>
    <property type="match status" value="1"/>
</dbReference>
<feature type="domain" description="Peptidase M16 N-terminal" evidence="4">
    <location>
        <begin position="52"/>
        <end position="197"/>
    </location>
</feature>
<evidence type="ECO:0008006" key="8">
    <source>
        <dbReference type="Google" id="ProtNLM"/>
    </source>
</evidence>
<evidence type="ECO:0000313" key="6">
    <source>
        <dbReference type="EMBL" id="KAK6171136.1"/>
    </source>
</evidence>
<dbReference type="InterPro" id="IPR011765">
    <property type="entry name" value="Pept_M16_N"/>
</dbReference>